<keyword evidence="2" id="KW-0596">Phosphopantetheine</keyword>
<dbReference type="Gene3D" id="3.40.50.12780">
    <property type="entry name" value="N-terminal domain of ligase-like"/>
    <property type="match status" value="1"/>
</dbReference>
<name>A0ABS2AJV2_9ACTN</name>
<evidence type="ECO:0000256" key="2">
    <source>
        <dbReference type="ARBA" id="ARBA00022450"/>
    </source>
</evidence>
<dbReference type="Pfam" id="PF00501">
    <property type="entry name" value="AMP-binding"/>
    <property type="match status" value="1"/>
</dbReference>
<dbReference type="Gene3D" id="1.10.1200.10">
    <property type="entry name" value="ACP-like"/>
    <property type="match status" value="1"/>
</dbReference>
<dbReference type="PANTHER" id="PTHR45527:SF1">
    <property type="entry name" value="FATTY ACID SYNTHASE"/>
    <property type="match status" value="1"/>
</dbReference>
<proteinExistence type="predicted"/>
<dbReference type="Pfam" id="PF00550">
    <property type="entry name" value="PP-binding"/>
    <property type="match status" value="1"/>
</dbReference>
<dbReference type="Pfam" id="PF13193">
    <property type="entry name" value="AMP-binding_C"/>
    <property type="match status" value="1"/>
</dbReference>
<dbReference type="InterPro" id="IPR009081">
    <property type="entry name" value="PP-bd_ACP"/>
</dbReference>
<dbReference type="RefSeq" id="WP_203380113.1">
    <property type="nucleotide sequence ID" value="NZ_JAENHP010000013.1"/>
</dbReference>
<keyword evidence="3" id="KW-0597">Phosphoprotein</keyword>
<feature type="domain" description="Carrier" evidence="4">
    <location>
        <begin position="913"/>
        <end position="987"/>
    </location>
</feature>
<comment type="caution">
    <text evidence="5">The sequence shown here is derived from an EMBL/GenBank/DDBJ whole genome shotgun (WGS) entry which is preliminary data.</text>
</comment>
<dbReference type="SUPFAM" id="SSF56801">
    <property type="entry name" value="Acetyl-CoA synthetase-like"/>
    <property type="match status" value="1"/>
</dbReference>
<evidence type="ECO:0000313" key="6">
    <source>
        <dbReference type="Proteomes" id="UP000632138"/>
    </source>
</evidence>
<dbReference type="Gene3D" id="3.30.559.10">
    <property type="entry name" value="Chloramphenicol acetyltransferase-like domain"/>
    <property type="match status" value="1"/>
</dbReference>
<sequence length="1000" mass="103551">MTNHDELSQVGAGIWFLSRLCPPDVALTVTRTFRVDGPLDVPAVRAAWEAAQLRHAALRTTVDDRDGVPVARCAEAPHPDAYRVARGDRPGAAEREPLSLATGPVARLTVMTVAPARHLLVLAAHRAVADEDSLTVLAGEILTGRTAVAAAAVGGRAGASGLQRARWWAEQLRGVRPARQAPAVRPGPMRTVAFDWGSGLAAGLRGLARAEGATVATVLLAGLQVLLDRHGRYGVVAGVPLSLRGPADADTVGSFTTLRPVLPVVRDDMPFHQAVRLLTTQAHEALRHALPFPAAVRAAAPARDRSGQPLCDVLLTVAADPVAPEVPGLRVTTVRGSAAPPFPGLALHVDLRDGTVAGELAAPVGHLAHAEAEGLPAQLATLLEAAVADPGRTVGDLPLASAPPSEPAPRPAAGTTVVALIRDRVRSEPGAVAVDDGARTTFAELWERSGRLAAWLCANGLRPGAAAAVRMSPGAAQVATTLAVLRAGGHVTWLAPGGVTARARQVLAGLRPELLLLDTDPAADELAGRHDGVTLTVPDPPDGLPFDRDEPAADGLAYAAFTSGSTGRPKGIAQTHAALAQFALWLGGAMRLGPDSRLGQWAAVEHDPSICETFAILVAGGTLCPVPAKVRPHPERFARWLAERRITALQTVPSFARELLRAFRADGGPAGLAVLVLMGEATPAAVAAGLASALPGARLLNVYGPTETVAATWHEIGPGDPPGVVPIGRAIDGRHVLVLDERDRPCPPGVRGELVVRSPYAIRSYLGADAGPRTVFRPVAGLRDGTPTYRTGDLARSGFTGSIEFEGRGDHQVKLAGIRIELSAVEAALAELPSVADCVVLPVAGPGGLVEGLAGYVVAGPEPDPAAWRRHLLRRFGPAMLRLELHTADGIPRTAVGKVDRSRLPRTATSADRPPSDADRRMAGIWAATGIAADSPDTNFFTAGGDSLALLRLAVAIRRTLGVTVALPDLLDAPTVAGMAATAAHAGADIPPDPKGNTSP</sequence>
<dbReference type="SUPFAM" id="SSF52777">
    <property type="entry name" value="CoA-dependent acyltransferases"/>
    <property type="match status" value="2"/>
</dbReference>
<dbReference type="Gene3D" id="3.30.300.30">
    <property type="match status" value="1"/>
</dbReference>
<dbReference type="PROSITE" id="PS50075">
    <property type="entry name" value="CARRIER"/>
    <property type="match status" value="1"/>
</dbReference>
<reference evidence="5 6" key="1">
    <citation type="submission" date="2021-01" db="EMBL/GenBank/DDBJ databases">
        <title>Actinoplanes sp. nov. LDG1-06 isolated from lichen.</title>
        <authorList>
            <person name="Saeng-In P."/>
            <person name="Phongsopitanun W."/>
            <person name="Kanchanasin P."/>
            <person name="Yuki M."/>
            <person name="Kudo T."/>
            <person name="Ohkuma M."/>
            <person name="Tanasupawat S."/>
        </authorList>
    </citation>
    <scope>NUCLEOTIDE SEQUENCE [LARGE SCALE GENOMIC DNA]</scope>
    <source>
        <strain evidence="5 6">LDG1-06</strain>
    </source>
</reference>
<evidence type="ECO:0000256" key="1">
    <source>
        <dbReference type="ARBA" id="ARBA00001957"/>
    </source>
</evidence>
<dbReference type="InterPro" id="IPR025110">
    <property type="entry name" value="AMP-bd_C"/>
</dbReference>
<organism evidence="5 6">
    <name type="scientific">Paractinoplanes ovalisporus</name>
    <dbReference type="NCBI Taxonomy" id="2810368"/>
    <lineage>
        <taxon>Bacteria</taxon>
        <taxon>Bacillati</taxon>
        <taxon>Actinomycetota</taxon>
        <taxon>Actinomycetes</taxon>
        <taxon>Micromonosporales</taxon>
        <taxon>Micromonosporaceae</taxon>
        <taxon>Paractinoplanes</taxon>
    </lineage>
</organism>
<dbReference type="InterPro" id="IPR023213">
    <property type="entry name" value="CAT-like_dom_sf"/>
</dbReference>
<dbReference type="EMBL" id="JAENHP010000013">
    <property type="protein sequence ID" value="MBM2620130.1"/>
    <property type="molecule type" value="Genomic_DNA"/>
</dbReference>
<dbReference type="InterPro" id="IPR042099">
    <property type="entry name" value="ANL_N_sf"/>
</dbReference>
<dbReference type="InterPro" id="IPR001242">
    <property type="entry name" value="Condensation_dom"/>
</dbReference>
<dbReference type="InterPro" id="IPR036736">
    <property type="entry name" value="ACP-like_sf"/>
</dbReference>
<dbReference type="InterPro" id="IPR045851">
    <property type="entry name" value="AMP-bd_C_sf"/>
</dbReference>
<dbReference type="SUPFAM" id="SSF47336">
    <property type="entry name" value="ACP-like"/>
    <property type="match status" value="1"/>
</dbReference>
<dbReference type="InterPro" id="IPR000873">
    <property type="entry name" value="AMP-dep_synth/lig_dom"/>
</dbReference>
<dbReference type="Proteomes" id="UP000632138">
    <property type="component" value="Unassembled WGS sequence"/>
</dbReference>
<keyword evidence="6" id="KW-1185">Reference proteome</keyword>
<gene>
    <name evidence="5" type="ORF">JIG36_31910</name>
</gene>
<accession>A0ABS2AJV2</accession>
<dbReference type="PROSITE" id="PS00012">
    <property type="entry name" value="PHOSPHOPANTETHEINE"/>
    <property type="match status" value="1"/>
</dbReference>
<evidence type="ECO:0000256" key="3">
    <source>
        <dbReference type="ARBA" id="ARBA00022553"/>
    </source>
</evidence>
<evidence type="ECO:0000259" key="4">
    <source>
        <dbReference type="PROSITE" id="PS50075"/>
    </source>
</evidence>
<dbReference type="PANTHER" id="PTHR45527">
    <property type="entry name" value="NONRIBOSOMAL PEPTIDE SYNTHETASE"/>
    <property type="match status" value="1"/>
</dbReference>
<evidence type="ECO:0000313" key="5">
    <source>
        <dbReference type="EMBL" id="MBM2620130.1"/>
    </source>
</evidence>
<dbReference type="Pfam" id="PF00668">
    <property type="entry name" value="Condensation"/>
    <property type="match status" value="2"/>
</dbReference>
<dbReference type="InterPro" id="IPR006162">
    <property type="entry name" value="Ppantetheine_attach_site"/>
</dbReference>
<protein>
    <submittedName>
        <fullName evidence="5">AMP-binding protein</fullName>
    </submittedName>
</protein>
<comment type="cofactor">
    <cofactor evidence="1">
        <name>pantetheine 4'-phosphate</name>
        <dbReference type="ChEBI" id="CHEBI:47942"/>
    </cofactor>
</comment>
<dbReference type="Gene3D" id="3.30.559.30">
    <property type="entry name" value="Nonribosomal peptide synthetase, condensation domain"/>
    <property type="match status" value="1"/>
</dbReference>